<dbReference type="InterPro" id="IPR024654">
    <property type="entry name" value="Calcineurin-like_PHP_lpxH"/>
</dbReference>
<dbReference type="InterPro" id="IPR029052">
    <property type="entry name" value="Metallo-depent_PP-like"/>
</dbReference>
<dbReference type="NCBIfam" id="TIGR00040">
    <property type="entry name" value="yfcE"/>
    <property type="match status" value="1"/>
</dbReference>
<dbReference type="InterPro" id="IPR000979">
    <property type="entry name" value="Phosphodiesterase_MJ0936/Vps29"/>
</dbReference>
<dbReference type="InterPro" id="IPR041802">
    <property type="entry name" value="MPP_YfcE"/>
</dbReference>
<evidence type="ECO:0000256" key="1">
    <source>
        <dbReference type="ARBA" id="ARBA00008950"/>
    </source>
</evidence>
<keyword evidence="2" id="KW-0479">Metal-binding</keyword>
<protein>
    <recommendedName>
        <fullName evidence="2">Phosphoesterase</fullName>
        <ecNumber evidence="2">3.1.4.-</ecNumber>
    </recommendedName>
</protein>
<name>A0A3Q9IA12_9BACL</name>
<organism evidence="4 5">
    <name type="scientific">Paenibacillus lutimineralis</name>
    <dbReference type="NCBI Taxonomy" id="2707005"/>
    <lineage>
        <taxon>Bacteria</taxon>
        <taxon>Bacillati</taxon>
        <taxon>Bacillota</taxon>
        <taxon>Bacilli</taxon>
        <taxon>Bacillales</taxon>
        <taxon>Paenibacillaceae</taxon>
        <taxon>Paenibacillus</taxon>
    </lineage>
</organism>
<evidence type="ECO:0000313" key="4">
    <source>
        <dbReference type="EMBL" id="AZS13638.1"/>
    </source>
</evidence>
<feature type="domain" description="Calcineurin-like phosphoesterase" evidence="3">
    <location>
        <begin position="1"/>
        <end position="161"/>
    </location>
</feature>
<comment type="similarity">
    <text evidence="1 2">Belongs to the metallophosphoesterase superfamily. YfcE family.</text>
</comment>
<dbReference type="RefSeq" id="WP_126995504.1">
    <property type="nucleotide sequence ID" value="NZ_CP034346.1"/>
</dbReference>
<evidence type="ECO:0000259" key="3">
    <source>
        <dbReference type="Pfam" id="PF12850"/>
    </source>
</evidence>
<comment type="cofactor">
    <cofactor evidence="2">
        <name>a divalent metal cation</name>
        <dbReference type="ChEBI" id="CHEBI:60240"/>
    </cofactor>
</comment>
<gene>
    <name evidence="4" type="ORF">EI981_03525</name>
</gene>
<dbReference type="CDD" id="cd00841">
    <property type="entry name" value="MPP_YfcE"/>
    <property type="match status" value="1"/>
</dbReference>
<dbReference type="OrthoDB" id="9813918at2"/>
<dbReference type="NCBIfam" id="NF006988">
    <property type="entry name" value="PRK09453.1"/>
    <property type="match status" value="1"/>
</dbReference>
<dbReference type="Pfam" id="PF12850">
    <property type="entry name" value="Metallophos_2"/>
    <property type="match status" value="1"/>
</dbReference>
<evidence type="ECO:0000256" key="2">
    <source>
        <dbReference type="RuleBase" id="RU362039"/>
    </source>
</evidence>
<sequence>MKLMFISDIHGSAYWLDKAIEKVKEEAPDQIVMLGDFMYHGPRNPLPEGYNPAQVAETLNQYKQHIVAVRGNCDAEVDQMLLEFPMMADYTVILHEGRRLYVTHGHGFNMEQLPPLLENDIFIQGHTHVPVADKKDGIYVLNPGSIALPKENYPNSYGIIENGSFLVKDFEGGTIKSITFAS</sequence>
<dbReference type="Gene3D" id="3.60.21.10">
    <property type="match status" value="1"/>
</dbReference>
<dbReference type="GO" id="GO:0016787">
    <property type="term" value="F:hydrolase activity"/>
    <property type="evidence" value="ECO:0007669"/>
    <property type="project" value="UniProtKB-UniRule"/>
</dbReference>
<keyword evidence="5" id="KW-1185">Reference proteome</keyword>
<dbReference type="AlphaFoldDB" id="A0A3Q9IA12"/>
<dbReference type="GO" id="GO:0046872">
    <property type="term" value="F:metal ion binding"/>
    <property type="evidence" value="ECO:0007669"/>
    <property type="project" value="UniProtKB-KW"/>
</dbReference>
<dbReference type="PANTHER" id="PTHR11124">
    <property type="entry name" value="VACUOLAR SORTING PROTEIN VPS29"/>
    <property type="match status" value="1"/>
</dbReference>
<dbReference type="KEGG" id="plut:EI981_03525"/>
<dbReference type="SUPFAM" id="SSF56300">
    <property type="entry name" value="Metallo-dependent phosphatases"/>
    <property type="match status" value="1"/>
</dbReference>
<dbReference type="Proteomes" id="UP000270678">
    <property type="component" value="Chromosome"/>
</dbReference>
<dbReference type="EC" id="3.1.4.-" evidence="2"/>
<accession>A0A3Q9IA12</accession>
<dbReference type="EMBL" id="CP034346">
    <property type="protein sequence ID" value="AZS13638.1"/>
    <property type="molecule type" value="Genomic_DNA"/>
</dbReference>
<proteinExistence type="inferred from homology"/>
<evidence type="ECO:0000313" key="5">
    <source>
        <dbReference type="Proteomes" id="UP000270678"/>
    </source>
</evidence>
<reference evidence="5" key="1">
    <citation type="submission" date="2018-12" db="EMBL/GenBank/DDBJ databases">
        <title>Complete genome sequence of Paenibacillus sp. MBLB1234.</title>
        <authorList>
            <person name="Nam Y.-D."/>
            <person name="Kang J."/>
            <person name="Chung W.-H."/>
            <person name="Park Y.S."/>
        </authorList>
    </citation>
    <scope>NUCLEOTIDE SEQUENCE [LARGE SCALE GENOMIC DNA]</scope>
    <source>
        <strain evidence="5">MBLB1234</strain>
    </source>
</reference>